<dbReference type="InterPro" id="IPR018149">
    <property type="entry name" value="Lys-tRNA-synth_II_C"/>
</dbReference>
<evidence type="ECO:0000256" key="4">
    <source>
        <dbReference type="ARBA" id="ARBA00022490"/>
    </source>
</evidence>
<organism evidence="16 17">
    <name type="scientific">Pseudodesulfovibrio senegalensis</name>
    <dbReference type="NCBI Taxonomy" id="1721087"/>
    <lineage>
        <taxon>Bacteria</taxon>
        <taxon>Pseudomonadati</taxon>
        <taxon>Thermodesulfobacteriota</taxon>
        <taxon>Desulfovibrionia</taxon>
        <taxon>Desulfovibrionales</taxon>
        <taxon>Desulfovibrionaceae</taxon>
    </lineage>
</organism>
<evidence type="ECO:0000256" key="9">
    <source>
        <dbReference type="ARBA" id="ARBA00022842"/>
    </source>
</evidence>
<dbReference type="Gene3D" id="3.30.930.10">
    <property type="entry name" value="Bira Bifunctional Protein, Domain 2"/>
    <property type="match status" value="1"/>
</dbReference>
<evidence type="ECO:0000256" key="14">
    <source>
        <dbReference type="RuleBase" id="RU000336"/>
    </source>
</evidence>
<evidence type="ECO:0000313" key="16">
    <source>
        <dbReference type="EMBL" id="KAB1443901.1"/>
    </source>
</evidence>
<dbReference type="PANTHER" id="PTHR42918">
    <property type="entry name" value="LYSYL-TRNA SYNTHETASE"/>
    <property type="match status" value="1"/>
</dbReference>
<comment type="catalytic activity">
    <reaction evidence="12 13 14">
        <text>tRNA(Lys) + L-lysine + ATP = L-lysyl-tRNA(Lys) + AMP + diphosphate</text>
        <dbReference type="Rhea" id="RHEA:20792"/>
        <dbReference type="Rhea" id="RHEA-COMP:9696"/>
        <dbReference type="Rhea" id="RHEA-COMP:9697"/>
        <dbReference type="ChEBI" id="CHEBI:30616"/>
        <dbReference type="ChEBI" id="CHEBI:32551"/>
        <dbReference type="ChEBI" id="CHEBI:33019"/>
        <dbReference type="ChEBI" id="CHEBI:78442"/>
        <dbReference type="ChEBI" id="CHEBI:78529"/>
        <dbReference type="ChEBI" id="CHEBI:456215"/>
        <dbReference type="EC" id="6.1.1.6"/>
    </reaction>
</comment>
<feature type="domain" description="Aminoacyl-transfer RNA synthetases class-II family profile" evidence="15">
    <location>
        <begin position="180"/>
        <end position="499"/>
    </location>
</feature>
<feature type="binding site" evidence="13">
    <location>
        <position position="411"/>
    </location>
    <ligand>
        <name>Mg(2+)</name>
        <dbReference type="ChEBI" id="CHEBI:18420"/>
        <label>1</label>
    </ligand>
</feature>
<evidence type="ECO:0000256" key="8">
    <source>
        <dbReference type="ARBA" id="ARBA00022840"/>
    </source>
</evidence>
<comment type="caution">
    <text evidence="16">The sequence shown here is derived from an EMBL/GenBank/DDBJ whole genome shotgun (WGS) entry which is preliminary data.</text>
</comment>
<dbReference type="CDD" id="cd00775">
    <property type="entry name" value="LysRS_core"/>
    <property type="match status" value="1"/>
</dbReference>
<dbReference type="GO" id="GO:0005524">
    <property type="term" value="F:ATP binding"/>
    <property type="evidence" value="ECO:0007669"/>
    <property type="project" value="UniProtKB-UniRule"/>
</dbReference>
<evidence type="ECO:0000313" key="17">
    <source>
        <dbReference type="Proteomes" id="UP000438699"/>
    </source>
</evidence>
<dbReference type="EC" id="6.1.1.6" evidence="13"/>
<evidence type="ECO:0000256" key="1">
    <source>
        <dbReference type="ARBA" id="ARBA00004496"/>
    </source>
</evidence>
<comment type="subcellular location">
    <subcellularLocation>
        <location evidence="1 13">Cytoplasm</location>
    </subcellularLocation>
</comment>
<evidence type="ECO:0000256" key="7">
    <source>
        <dbReference type="ARBA" id="ARBA00022741"/>
    </source>
</evidence>
<dbReference type="PROSITE" id="PS50862">
    <property type="entry name" value="AA_TRNA_LIGASE_II"/>
    <property type="match status" value="1"/>
</dbReference>
<feature type="binding site" evidence="13">
    <location>
        <position position="418"/>
    </location>
    <ligand>
        <name>Mg(2+)</name>
        <dbReference type="ChEBI" id="CHEBI:18420"/>
        <label>2</label>
    </ligand>
</feature>
<dbReference type="FunFam" id="3.30.930.10:FF:000001">
    <property type="entry name" value="Lysine--tRNA ligase"/>
    <property type="match status" value="1"/>
</dbReference>
<evidence type="ECO:0000256" key="5">
    <source>
        <dbReference type="ARBA" id="ARBA00022598"/>
    </source>
</evidence>
<dbReference type="PANTHER" id="PTHR42918:SF15">
    <property type="entry name" value="LYSINE--TRNA LIGASE, CHLOROPLASTIC_MITOCHONDRIAL"/>
    <property type="match status" value="1"/>
</dbReference>
<dbReference type="InterPro" id="IPR004365">
    <property type="entry name" value="NA-bd_OB_tRNA"/>
</dbReference>
<keyword evidence="5 13" id="KW-0436">Ligase</keyword>
<dbReference type="GO" id="GO:0005829">
    <property type="term" value="C:cytosol"/>
    <property type="evidence" value="ECO:0007669"/>
    <property type="project" value="TreeGrafter"/>
</dbReference>
<evidence type="ECO:0000256" key="10">
    <source>
        <dbReference type="ARBA" id="ARBA00022917"/>
    </source>
</evidence>
<keyword evidence="8 13" id="KW-0067">ATP-binding</keyword>
<evidence type="ECO:0000256" key="6">
    <source>
        <dbReference type="ARBA" id="ARBA00022723"/>
    </source>
</evidence>
<dbReference type="NCBIfam" id="TIGR00499">
    <property type="entry name" value="lysS_bact"/>
    <property type="match status" value="1"/>
</dbReference>
<dbReference type="Pfam" id="PF01336">
    <property type="entry name" value="tRNA_anti-codon"/>
    <property type="match status" value="1"/>
</dbReference>
<keyword evidence="7 13" id="KW-0547">Nucleotide-binding</keyword>
<dbReference type="InterPro" id="IPR045864">
    <property type="entry name" value="aa-tRNA-synth_II/BPL/LPL"/>
</dbReference>
<dbReference type="OrthoDB" id="9801152at2"/>
<accession>A0A6N6N8I0</accession>
<sequence>MLEALQAKDELNPVIKTRVEKACTLLDENVPLYPNGFQRDTAISDIIEEFKDVAGEALEGTEKQFSIAGRVVAFRSFGKATFFQIQDRSGRIQVFCSRDDLGVEDYKLFKKTDIGDIVGVVGSLFRTKTDELTVKTESFQLITKSLRPLPEKYHGLKDVEIRYRQRYVDLIVTPRTKEIFMARTAIVRELRHFLDEKGFMEVETPMMQPIPGGATAKPFETHHNALDMKLYMRIAPELYLKRLLVGGFERVYEINRNFRNEGTSTQHNPEFTMLEFYWAYANFENLMDLTEEMFSRVAKVVTGDTKVTYQGETIDLSIGAWTRMTFHDSLEKIGGVSPDVYSDYEKCKECVKAAGEKVVEGEKLGKLQAKLFDIRVEPKLIQPHFIYHYPTDISPLSRRNEDNPDITDRFELFMTGREMANAFSELNDPVDQRGRFEDQVKEKEAGDEEAHFMDEDYVRALEYGMPPAAGQGVGIDRLVMLMTDSASIREVILFPLLRPEAT</sequence>
<dbReference type="FunFam" id="2.40.50.140:FF:000024">
    <property type="entry name" value="Lysine--tRNA ligase"/>
    <property type="match status" value="1"/>
</dbReference>
<dbReference type="PRINTS" id="PR00982">
    <property type="entry name" value="TRNASYNTHLYS"/>
</dbReference>
<dbReference type="Gene3D" id="2.40.50.140">
    <property type="entry name" value="Nucleic acid-binding proteins"/>
    <property type="match status" value="1"/>
</dbReference>
<dbReference type="GO" id="GO:0042803">
    <property type="term" value="F:protein homodimerization activity"/>
    <property type="evidence" value="ECO:0007669"/>
    <property type="project" value="UniProtKB-ARBA"/>
</dbReference>
<gene>
    <name evidence="13 16" type="primary">lysS</name>
    <name evidence="16" type="ORF">F8A88_05425</name>
</gene>
<name>A0A6N6N8I0_9BACT</name>
<evidence type="ECO:0000256" key="13">
    <source>
        <dbReference type="HAMAP-Rule" id="MF_00252"/>
    </source>
</evidence>
<dbReference type="GO" id="GO:0000049">
    <property type="term" value="F:tRNA binding"/>
    <property type="evidence" value="ECO:0007669"/>
    <property type="project" value="TreeGrafter"/>
</dbReference>
<dbReference type="InterPro" id="IPR006195">
    <property type="entry name" value="aa-tRNA-synth_II"/>
</dbReference>
<dbReference type="Pfam" id="PF00152">
    <property type="entry name" value="tRNA-synt_2"/>
    <property type="match status" value="1"/>
</dbReference>
<reference evidence="16 17" key="1">
    <citation type="journal article" date="2017" name="Int. J. Syst. Evol. Microbiol.">
        <title>Desulfovibrio senegalensis sp. nov., a mesophilic sulfate reducer isolated from marine sediment.</title>
        <authorList>
            <person name="Thioye A."/>
            <person name="Gam Z.B.A."/>
            <person name="Mbengue M."/>
            <person name="Cayol J.L."/>
            <person name="Joseph-Bartoli M."/>
            <person name="Toure-Kane C."/>
            <person name="Labat M."/>
        </authorList>
    </citation>
    <scope>NUCLEOTIDE SEQUENCE [LARGE SCALE GENOMIC DNA]</scope>
    <source>
        <strain evidence="16 17">DSM 101509</strain>
    </source>
</reference>
<dbReference type="GO" id="GO:0004824">
    <property type="term" value="F:lysine-tRNA ligase activity"/>
    <property type="evidence" value="ECO:0007669"/>
    <property type="project" value="UniProtKB-UniRule"/>
</dbReference>
<dbReference type="SUPFAM" id="SSF50249">
    <property type="entry name" value="Nucleic acid-binding proteins"/>
    <property type="match status" value="1"/>
</dbReference>
<evidence type="ECO:0000256" key="3">
    <source>
        <dbReference type="ARBA" id="ARBA00011738"/>
    </source>
</evidence>
<dbReference type="GO" id="GO:0000287">
    <property type="term" value="F:magnesium ion binding"/>
    <property type="evidence" value="ECO:0007669"/>
    <property type="project" value="UniProtKB-UniRule"/>
</dbReference>
<dbReference type="AlphaFoldDB" id="A0A6N6N8I0"/>
<keyword evidence="6 13" id="KW-0479">Metal-binding</keyword>
<keyword evidence="11 13" id="KW-0030">Aminoacyl-tRNA synthetase</keyword>
<comment type="cofactor">
    <cofactor evidence="13 14">
        <name>Mg(2+)</name>
        <dbReference type="ChEBI" id="CHEBI:18420"/>
    </cofactor>
    <text evidence="13 14">Binds 3 Mg(2+) ions per subunit.</text>
</comment>
<proteinExistence type="inferred from homology"/>
<dbReference type="InterPro" id="IPR004364">
    <property type="entry name" value="Aa-tRNA-synt_II"/>
</dbReference>
<dbReference type="GO" id="GO:0006430">
    <property type="term" value="P:lysyl-tRNA aminoacylation"/>
    <property type="evidence" value="ECO:0007669"/>
    <property type="project" value="UniProtKB-UniRule"/>
</dbReference>
<dbReference type="InterPro" id="IPR002313">
    <property type="entry name" value="Lys-tRNA-ligase_II"/>
</dbReference>
<keyword evidence="4 13" id="KW-0963">Cytoplasm</keyword>
<keyword evidence="17" id="KW-1185">Reference proteome</keyword>
<dbReference type="NCBIfam" id="NF001756">
    <property type="entry name" value="PRK00484.1"/>
    <property type="match status" value="1"/>
</dbReference>
<keyword evidence="10 13" id="KW-0648">Protein biosynthesis</keyword>
<dbReference type="SUPFAM" id="SSF55681">
    <property type="entry name" value="Class II aaRS and biotin synthetases"/>
    <property type="match status" value="1"/>
</dbReference>
<evidence type="ECO:0000259" key="15">
    <source>
        <dbReference type="PROSITE" id="PS50862"/>
    </source>
</evidence>
<dbReference type="EMBL" id="WAIE01000001">
    <property type="protein sequence ID" value="KAB1443901.1"/>
    <property type="molecule type" value="Genomic_DNA"/>
</dbReference>
<dbReference type="HAMAP" id="MF_00252">
    <property type="entry name" value="Lys_tRNA_synth_class2"/>
    <property type="match status" value="1"/>
</dbReference>
<dbReference type="InterPro" id="IPR012340">
    <property type="entry name" value="NA-bd_OB-fold"/>
</dbReference>
<evidence type="ECO:0000256" key="12">
    <source>
        <dbReference type="ARBA" id="ARBA00048573"/>
    </source>
</evidence>
<feature type="binding site" evidence="13">
    <location>
        <position position="418"/>
    </location>
    <ligand>
        <name>Mg(2+)</name>
        <dbReference type="ChEBI" id="CHEBI:18420"/>
        <label>1</label>
    </ligand>
</feature>
<evidence type="ECO:0000256" key="11">
    <source>
        <dbReference type="ARBA" id="ARBA00023146"/>
    </source>
</evidence>
<keyword evidence="9 13" id="KW-0460">Magnesium</keyword>
<evidence type="ECO:0000256" key="2">
    <source>
        <dbReference type="ARBA" id="ARBA00008226"/>
    </source>
</evidence>
<comment type="similarity">
    <text evidence="2 13">Belongs to the class-II aminoacyl-tRNA synthetase family.</text>
</comment>
<comment type="subunit">
    <text evidence="3 13">Homodimer.</text>
</comment>
<protein>
    <recommendedName>
        <fullName evidence="13">Lysine--tRNA ligase</fullName>
        <ecNumber evidence="13">6.1.1.6</ecNumber>
    </recommendedName>
    <alternativeName>
        <fullName evidence="13">Lysyl-tRNA synthetase</fullName>
        <shortName evidence="13">LysRS</shortName>
    </alternativeName>
</protein>
<dbReference type="CDD" id="cd04322">
    <property type="entry name" value="LysRS_N"/>
    <property type="match status" value="1"/>
</dbReference>
<dbReference type="Proteomes" id="UP000438699">
    <property type="component" value="Unassembled WGS sequence"/>
</dbReference>
<dbReference type="InterPro" id="IPR044136">
    <property type="entry name" value="Lys-tRNA-ligase_II_N"/>
</dbReference>